<keyword evidence="4 10" id="KW-0548">Nucleotidyltransferase</keyword>
<dbReference type="EMBL" id="JBCLPP010000014">
    <property type="protein sequence ID" value="MEY8245234.1"/>
    <property type="molecule type" value="Genomic_DNA"/>
</dbReference>
<comment type="catalytic activity">
    <reaction evidence="8">
        <text>DNA(n) + a 2'-deoxyribonucleoside 5'-triphosphate = DNA(n+1) + diphosphate</text>
        <dbReference type="Rhea" id="RHEA:22508"/>
        <dbReference type="Rhea" id="RHEA-COMP:17339"/>
        <dbReference type="Rhea" id="RHEA-COMP:17340"/>
        <dbReference type="ChEBI" id="CHEBI:33019"/>
        <dbReference type="ChEBI" id="CHEBI:61560"/>
        <dbReference type="ChEBI" id="CHEBI:173112"/>
        <dbReference type="EC" id="2.7.7.7"/>
    </reaction>
</comment>
<dbReference type="Gene3D" id="3.40.50.300">
    <property type="entry name" value="P-loop containing nucleotide triphosphate hydrolases"/>
    <property type="match status" value="1"/>
</dbReference>
<organism evidence="10 11">
    <name type="scientific">Heminiphilus faecis</name>
    <dbReference type="NCBI Taxonomy" id="2601703"/>
    <lineage>
        <taxon>Bacteria</taxon>
        <taxon>Pseudomonadati</taxon>
        <taxon>Bacteroidota</taxon>
        <taxon>Bacteroidia</taxon>
        <taxon>Bacteroidales</taxon>
        <taxon>Muribaculaceae</taxon>
        <taxon>Heminiphilus</taxon>
    </lineage>
</organism>
<comment type="similarity">
    <text evidence="7">Belongs to the DNA polymerase HolA subunit family.</text>
</comment>
<keyword evidence="6" id="KW-0239">DNA-directed DNA polymerase</keyword>
<dbReference type="Pfam" id="PF06144">
    <property type="entry name" value="DNA_pol3_delta"/>
    <property type="match status" value="1"/>
</dbReference>
<dbReference type="PANTHER" id="PTHR34388">
    <property type="entry name" value="DNA POLYMERASE III SUBUNIT DELTA"/>
    <property type="match status" value="1"/>
</dbReference>
<dbReference type="InterPro" id="IPR005790">
    <property type="entry name" value="DNA_polIII_delta"/>
</dbReference>
<evidence type="ECO:0000256" key="4">
    <source>
        <dbReference type="ARBA" id="ARBA00022695"/>
    </source>
</evidence>
<dbReference type="SUPFAM" id="SSF52540">
    <property type="entry name" value="P-loop containing nucleoside triphosphate hydrolases"/>
    <property type="match status" value="1"/>
</dbReference>
<feature type="domain" description="DNA polymerase III delta N-terminal" evidence="9">
    <location>
        <begin position="26"/>
        <end position="133"/>
    </location>
</feature>
<dbReference type="SUPFAM" id="SSF48019">
    <property type="entry name" value="post-AAA+ oligomerization domain-like"/>
    <property type="match status" value="1"/>
</dbReference>
<sequence>MAQSATTSDFDSIVLQINSRNTAPVYLLHGEEGYYIDELLKRFEAMVPEADRDFNLYTFYAPETTPDTIMDACRRYPMMSDRQVVLVKEAQAVPAAQLNRLHLYVSSSTASTILVIACRGEKCKAKDLLKQIGANGGVIFDSVPLKESAVAPTISKYIKSKGLNIEQKGLAMLRDYIGADLSRIYNEVDKLAVALSSGATITPEVIEKHIGVSKDYNNFELVNALALKDARRAFTIVNHFCRDPKKNPVMVTIPTIWNYFSNLLVMLYSPDKSDAGLCAAIGRKGTWLPSDYKEGLRSYNAWKLIEIIHAIREADCRSKGVKSRMDPYDILHDLIFRILTAQGRL</sequence>
<dbReference type="RefSeq" id="WP_121699563.1">
    <property type="nucleotide sequence ID" value="NZ_JBCLPP010000014.1"/>
</dbReference>
<dbReference type="GO" id="GO:0003887">
    <property type="term" value="F:DNA-directed DNA polymerase activity"/>
    <property type="evidence" value="ECO:0007669"/>
    <property type="project" value="UniProtKB-EC"/>
</dbReference>
<keyword evidence="5" id="KW-0235">DNA replication</keyword>
<evidence type="ECO:0000256" key="2">
    <source>
        <dbReference type="ARBA" id="ARBA00017703"/>
    </source>
</evidence>
<keyword evidence="3 10" id="KW-0808">Transferase</keyword>
<evidence type="ECO:0000256" key="1">
    <source>
        <dbReference type="ARBA" id="ARBA00012417"/>
    </source>
</evidence>
<evidence type="ECO:0000256" key="6">
    <source>
        <dbReference type="ARBA" id="ARBA00022932"/>
    </source>
</evidence>
<evidence type="ECO:0000313" key="11">
    <source>
        <dbReference type="Proteomes" id="UP001565200"/>
    </source>
</evidence>
<name>A0ABV4CV25_9BACT</name>
<dbReference type="InterPro" id="IPR008921">
    <property type="entry name" value="DNA_pol3_clamp-load_cplx_C"/>
</dbReference>
<dbReference type="EC" id="2.7.7.7" evidence="1"/>
<comment type="caution">
    <text evidence="10">The sequence shown here is derived from an EMBL/GenBank/DDBJ whole genome shotgun (WGS) entry which is preliminary data.</text>
</comment>
<evidence type="ECO:0000256" key="7">
    <source>
        <dbReference type="ARBA" id="ARBA00034754"/>
    </source>
</evidence>
<evidence type="ECO:0000256" key="5">
    <source>
        <dbReference type="ARBA" id="ARBA00022705"/>
    </source>
</evidence>
<dbReference type="InterPro" id="IPR027417">
    <property type="entry name" value="P-loop_NTPase"/>
</dbReference>
<gene>
    <name evidence="10" type="primary">holA</name>
    <name evidence="10" type="ORF">AAK873_06335</name>
</gene>
<dbReference type="PANTHER" id="PTHR34388:SF1">
    <property type="entry name" value="DNA POLYMERASE III SUBUNIT DELTA"/>
    <property type="match status" value="1"/>
</dbReference>
<dbReference type="Gene3D" id="1.10.8.60">
    <property type="match status" value="1"/>
</dbReference>
<evidence type="ECO:0000259" key="9">
    <source>
        <dbReference type="Pfam" id="PF06144"/>
    </source>
</evidence>
<evidence type="ECO:0000313" key="10">
    <source>
        <dbReference type="EMBL" id="MEY8245234.1"/>
    </source>
</evidence>
<reference evidence="10 11" key="1">
    <citation type="submission" date="2024-03" db="EMBL/GenBank/DDBJ databases">
        <title>Mouse gut bacterial collection (mGBC) of GemPharmatech.</title>
        <authorList>
            <person name="He Y."/>
            <person name="Dong L."/>
            <person name="Wu D."/>
            <person name="Gao X."/>
            <person name="Lin Z."/>
        </authorList>
    </citation>
    <scope>NUCLEOTIDE SEQUENCE [LARGE SCALE GENOMIC DNA]</scope>
    <source>
        <strain evidence="10 11">54-13</strain>
    </source>
</reference>
<proteinExistence type="inferred from homology"/>
<dbReference type="Proteomes" id="UP001565200">
    <property type="component" value="Unassembled WGS sequence"/>
</dbReference>
<protein>
    <recommendedName>
        <fullName evidence="2">DNA polymerase III subunit delta</fullName>
        <ecNumber evidence="1">2.7.7.7</ecNumber>
    </recommendedName>
</protein>
<dbReference type="Gene3D" id="1.20.272.10">
    <property type="match status" value="1"/>
</dbReference>
<accession>A0ABV4CV25</accession>
<dbReference type="NCBIfam" id="TIGR01128">
    <property type="entry name" value="holA"/>
    <property type="match status" value="1"/>
</dbReference>
<evidence type="ECO:0000256" key="3">
    <source>
        <dbReference type="ARBA" id="ARBA00022679"/>
    </source>
</evidence>
<dbReference type="InterPro" id="IPR010372">
    <property type="entry name" value="DNA_pol3_delta_N"/>
</dbReference>
<evidence type="ECO:0000256" key="8">
    <source>
        <dbReference type="ARBA" id="ARBA00049244"/>
    </source>
</evidence>
<keyword evidence="11" id="KW-1185">Reference proteome</keyword>